<keyword evidence="2" id="KW-1185">Reference proteome</keyword>
<dbReference type="Proteomes" id="UP000202401">
    <property type="component" value="Segment"/>
</dbReference>
<protein>
    <submittedName>
        <fullName evidence="1">Uncharacterized protein</fullName>
    </submittedName>
</protein>
<dbReference type="RefSeq" id="YP_007676466.1">
    <property type="nucleotide sequence ID" value="NC_020867.1"/>
</dbReference>
<reference evidence="1 2" key="1">
    <citation type="submission" date="2010-09" db="EMBL/GenBank/DDBJ databases">
        <title>The Genome Sequence of Synechococcus phage S-RIP1 isolate R2_2007.</title>
        <authorList>
            <consortium name="The Broad Institute Genome Sequencing Platform"/>
            <person name="Henn M.R."/>
            <person name="Marston M."/>
            <person name="Levin J."/>
            <person name="Malboeuf C."/>
            <person name="Casali M."/>
            <person name="Russ C."/>
            <person name="Lennon N."/>
            <person name="Chapman S.B."/>
            <person name="Erlich R."/>
            <person name="Young S.K."/>
            <person name="Yandava C."/>
            <person name="Zeng Q."/>
            <person name="Fitzgerald M.F."/>
            <person name="Alvarado L."/>
            <person name="Anderson S."/>
            <person name="Berlin A."/>
            <person name="Chen Z."/>
            <person name="Freedman E."/>
            <person name="Gellesch M."/>
            <person name="Goldberg J."/>
            <person name="Green L."/>
            <person name="Griggs A."/>
            <person name="Gujja S."/>
            <person name="Heilman E.R."/>
            <person name="Heiman D."/>
            <person name="Hollinger A."/>
            <person name="Howarth C."/>
            <person name="Larson L."/>
            <person name="Mehta T."/>
            <person name="Neiman D."/>
            <person name="Pearson M."/>
            <person name="Roberts A."/>
            <person name="Ryan E."/>
            <person name="Saif S."/>
            <person name="Shea T."/>
            <person name="Shenoy N."/>
            <person name="Sisk P."/>
            <person name="Stolte C."/>
            <person name="Sykes S."/>
            <person name="White J."/>
            <person name="Haas B."/>
            <person name="Nusbaum C."/>
            <person name="Birren B."/>
        </authorList>
    </citation>
    <scope>NUCLEOTIDE SEQUENCE [LARGE SCALE GENOMIC DNA]</scope>
</reference>
<dbReference type="GeneID" id="15013102"/>
<gene>
    <name evidence="1" type="ORF">SWVG_00033</name>
</gene>
<dbReference type="KEGG" id="vg:15013102"/>
<evidence type="ECO:0000313" key="1">
    <source>
        <dbReference type="EMBL" id="AGG91273.1"/>
    </source>
</evidence>
<name>M4NJW3_9CAUD</name>
<organism evidence="1 2">
    <name type="scientific">Synechococcus phage S-RIP1</name>
    <dbReference type="NCBI Taxonomy" id="754041"/>
    <lineage>
        <taxon>Viruses</taxon>
        <taxon>Duplodnaviria</taxon>
        <taxon>Heunggongvirae</taxon>
        <taxon>Uroviricota</taxon>
        <taxon>Caudoviricetes</taxon>
        <taxon>Autographivirales</taxon>
        <taxon>Kajamvirus</taxon>
        <taxon>Kajamvirus SRIP1</taxon>
    </lineage>
</organism>
<accession>M4NJW3</accession>
<evidence type="ECO:0000313" key="2">
    <source>
        <dbReference type="Proteomes" id="UP000202401"/>
    </source>
</evidence>
<dbReference type="EMBL" id="HQ317388">
    <property type="protein sequence ID" value="AGG91273.1"/>
    <property type="molecule type" value="Genomic_DNA"/>
</dbReference>
<proteinExistence type="predicted"/>
<sequence>MYDYVMSGKYYPNNWEAWQEMPEDFLHTPTWEEFEDWKLRGWEIPSSVCCIIRATTNKGKVKEYVYQQQHAAENRIRSLMSDGCEFTVVTEDQIRHVTPVTDEHYLD</sequence>
<dbReference type="OrthoDB" id="22249at10239"/>